<name>A0A1F5ZG58_9BACT</name>
<protein>
    <recommendedName>
        <fullName evidence="5">Glycosyltransferase 2-like domain-containing protein</fullName>
    </recommendedName>
</protein>
<evidence type="ECO:0000259" key="5">
    <source>
        <dbReference type="Pfam" id="PF00535"/>
    </source>
</evidence>
<evidence type="ECO:0000256" key="2">
    <source>
        <dbReference type="ARBA" id="ARBA00022676"/>
    </source>
</evidence>
<keyword evidence="3" id="KW-0808">Transferase</keyword>
<sequence length="330" mass="37621">MKIQKISSQKPLVSIVIPLYVVCDRFIQDLHKFALLQYSNYEILIICDKRVRLPKTKNLRLIVTGVKRTGPAEKRDIALKHVKGSICAFIDDDAYPDPSWITMAIRHFVRNKDIIAIGGPGVTAPDDSRMAKLGGLVYESEYTSGQLKMRFVPVGKRVREVMDWPAYNLFIRTDIMKKIGGWGSTFYGGEDTFICLKMLSYGQMIYDPKVVVYHHRRPLFYPHLKQIFNVGVHRGFFFKKYPETSRRALYLIPTTLTVGFWILFVLSFFNSIALVVFLLAFGVFFGIAFSTVLNRKDPPGTILSSLGIISTHMAYGVGFIKGLFINKLLR</sequence>
<keyword evidence="2" id="KW-0328">Glycosyltransferase</keyword>
<accession>A0A1F5ZG58</accession>
<dbReference type="PANTHER" id="PTHR43179">
    <property type="entry name" value="RHAMNOSYLTRANSFERASE WBBL"/>
    <property type="match status" value="1"/>
</dbReference>
<dbReference type="Pfam" id="PF00535">
    <property type="entry name" value="Glycos_transf_2"/>
    <property type="match status" value="1"/>
</dbReference>
<proteinExistence type="inferred from homology"/>
<dbReference type="PANTHER" id="PTHR43179:SF12">
    <property type="entry name" value="GALACTOFURANOSYLTRANSFERASE GLFT2"/>
    <property type="match status" value="1"/>
</dbReference>
<dbReference type="AlphaFoldDB" id="A0A1F5ZG58"/>
<dbReference type="Proteomes" id="UP000177268">
    <property type="component" value="Unassembled WGS sequence"/>
</dbReference>
<dbReference type="Gene3D" id="3.90.550.10">
    <property type="entry name" value="Spore Coat Polysaccharide Biosynthesis Protein SpsA, Chain A"/>
    <property type="match status" value="1"/>
</dbReference>
<keyword evidence="4" id="KW-0472">Membrane</keyword>
<feature type="transmembrane region" description="Helical" evidence="4">
    <location>
        <begin position="272"/>
        <end position="293"/>
    </location>
</feature>
<comment type="caution">
    <text evidence="6">The sequence shown here is derived from an EMBL/GenBank/DDBJ whole genome shotgun (WGS) entry which is preliminary data.</text>
</comment>
<keyword evidence="4" id="KW-0812">Transmembrane</keyword>
<dbReference type="InterPro" id="IPR001173">
    <property type="entry name" value="Glyco_trans_2-like"/>
</dbReference>
<evidence type="ECO:0000256" key="3">
    <source>
        <dbReference type="ARBA" id="ARBA00022679"/>
    </source>
</evidence>
<evidence type="ECO:0000313" key="6">
    <source>
        <dbReference type="EMBL" id="OGG11314.1"/>
    </source>
</evidence>
<feature type="transmembrane region" description="Helical" evidence="4">
    <location>
        <begin position="305"/>
        <end position="325"/>
    </location>
</feature>
<feature type="transmembrane region" description="Helical" evidence="4">
    <location>
        <begin position="248"/>
        <end position="266"/>
    </location>
</feature>
<organism evidence="6 7">
    <name type="scientific">Candidatus Gottesmanbacteria bacterium RBG_13_45_10</name>
    <dbReference type="NCBI Taxonomy" id="1798370"/>
    <lineage>
        <taxon>Bacteria</taxon>
        <taxon>Candidatus Gottesmaniibacteriota</taxon>
    </lineage>
</organism>
<dbReference type="SUPFAM" id="SSF53448">
    <property type="entry name" value="Nucleotide-diphospho-sugar transferases"/>
    <property type="match status" value="1"/>
</dbReference>
<dbReference type="STRING" id="1798370.A2Z00_02450"/>
<evidence type="ECO:0000313" key="7">
    <source>
        <dbReference type="Proteomes" id="UP000177268"/>
    </source>
</evidence>
<comment type="similarity">
    <text evidence="1">Belongs to the glycosyltransferase 2 family.</text>
</comment>
<gene>
    <name evidence="6" type="ORF">A2Z00_02450</name>
</gene>
<keyword evidence="4" id="KW-1133">Transmembrane helix</keyword>
<feature type="domain" description="Glycosyltransferase 2-like" evidence="5">
    <location>
        <begin position="14"/>
        <end position="132"/>
    </location>
</feature>
<evidence type="ECO:0000256" key="1">
    <source>
        <dbReference type="ARBA" id="ARBA00006739"/>
    </source>
</evidence>
<dbReference type="InterPro" id="IPR029044">
    <property type="entry name" value="Nucleotide-diphossugar_trans"/>
</dbReference>
<dbReference type="GO" id="GO:0016757">
    <property type="term" value="F:glycosyltransferase activity"/>
    <property type="evidence" value="ECO:0007669"/>
    <property type="project" value="UniProtKB-KW"/>
</dbReference>
<reference evidence="6 7" key="1">
    <citation type="journal article" date="2016" name="Nat. Commun.">
        <title>Thousands of microbial genomes shed light on interconnected biogeochemical processes in an aquifer system.</title>
        <authorList>
            <person name="Anantharaman K."/>
            <person name="Brown C.T."/>
            <person name="Hug L.A."/>
            <person name="Sharon I."/>
            <person name="Castelle C.J."/>
            <person name="Probst A.J."/>
            <person name="Thomas B.C."/>
            <person name="Singh A."/>
            <person name="Wilkins M.J."/>
            <person name="Karaoz U."/>
            <person name="Brodie E.L."/>
            <person name="Williams K.H."/>
            <person name="Hubbard S.S."/>
            <person name="Banfield J.F."/>
        </authorList>
    </citation>
    <scope>NUCLEOTIDE SEQUENCE [LARGE SCALE GENOMIC DNA]</scope>
</reference>
<evidence type="ECO:0000256" key="4">
    <source>
        <dbReference type="SAM" id="Phobius"/>
    </source>
</evidence>
<dbReference type="EMBL" id="MFIZ01000033">
    <property type="protein sequence ID" value="OGG11314.1"/>
    <property type="molecule type" value="Genomic_DNA"/>
</dbReference>